<feature type="transmembrane region" description="Helical" evidence="6">
    <location>
        <begin position="30"/>
        <end position="49"/>
    </location>
</feature>
<evidence type="ECO:0000256" key="6">
    <source>
        <dbReference type="SAM" id="Phobius"/>
    </source>
</evidence>
<dbReference type="PIRSF" id="PIRSF006060">
    <property type="entry name" value="AA_transporter"/>
    <property type="match status" value="1"/>
</dbReference>
<accession>A0AA41ZK97</accession>
<dbReference type="RefSeq" id="WP_265271392.1">
    <property type="nucleotide sequence ID" value="NZ_JANFAV010000021.1"/>
</dbReference>
<name>A0AA41ZK97_9SPHN</name>
<comment type="subcellular location">
    <subcellularLocation>
        <location evidence="1">Membrane</location>
        <topology evidence="1">Multi-pass membrane protein</topology>
    </subcellularLocation>
</comment>
<keyword evidence="3 6" id="KW-0812">Transmembrane</keyword>
<feature type="transmembrane region" description="Helical" evidence="6">
    <location>
        <begin position="444"/>
        <end position="462"/>
    </location>
</feature>
<dbReference type="Gene3D" id="1.20.1740.10">
    <property type="entry name" value="Amino acid/polyamine transporter I"/>
    <property type="match status" value="1"/>
</dbReference>
<dbReference type="GO" id="GO:0016020">
    <property type="term" value="C:membrane"/>
    <property type="evidence" value="ECO:0007669"/>
    <property type="project" value="UniProtKB-SubCell"/>
</dbReference>
<feature type="transmembrane region" description="Helical" evidence="6">
    <location>
        <begin position="387"/>
        <end position="406"/>
    </location>
</feature>
<evidence type="ECO:0000256" key="1">
    <source>
        <dbReference type="ARBA" id="ARBA00004141"/>
    </source>
</evidence>
<sequence>MAQFLLGPRKPFAAAAAHREGEQLRKTLSWPHLIALGVGAIVGTGIYTLTGVGADRAGPAVILAFVIAGAVCACAALAYAELATLIPTAGSAYTYSYSVMGETVAWIVGWSLILEYSLACSTVAVGWSGYLVGWIESAGIHLPPIILGGPHAGGLINLPAALVALAVAGLLMAGTRESATLNIVLVVIKLSALAAFVLLALPAFNAGNMEPFMPYGFASGVDAAGKTRGVMAAAAIVFFAFYGFDAVATSAEEAKNPSRDLKIGIIGSMGVCTLIYILVAVAAVGAVNHAAVGASSEPLAFVLRTLHHPFAAWAIALAALVALPSVILVMMYGQSRIFFVMARDGLLPRKLSLVSARTGSPMLITGLTGLFVAGVAGFFKLDEIAELANAGTLLAFISVAACMMILRKRAPELPRVFACPQPYVVGTLAILGCAYLITSLPTHTITRFIGWNVIGILIYFVYGRQRSTAGQATRASS</sequence>
<dbReference type="AlphaFoldDB" id="A0AA41ZK97"/>
<keyword evidence="4 6" id="KW-1133">Transmembrane helix</keyword>
<dbReference type="Pfam" id="PF13520">
    <property type="entry name" value="AA_permease_2"/>
    <property type="match status" value="1"/>
</dbReference>
<dbReference type="InterPro" id="IPR002293">
    <property type="entry name" value="AA/rel_permease1"/>
</dbReference>
<dbReference type="EMBL" id="JANFAV010000021">
    <property type="protein sequence ID" value="MCW6537388.1"/>
    <property type="molecule type" value="Genomic_DNA"/>
</dbReference>
<comment type="caution">
    <text evidence="7">The sequence shown here is derived from an EMBL/GenBank/DDBJ whole genome shotgun (WGS) entry which is preliminary data.</text>
</comment>
<feature type="transmembrane region" description="Helical" evidence="6">
    <location>
        <begin position="155"/>
        <end position="174"/>
    </location>
</feature>
<dbReference type="Proteomes" id="UP001165565">
    <property type="component" value="Unassembled WGS sequence"/>
</dbReference>
<feature type="transmembrane region" description="Helical" evidence="6">
    <location>
        <begin position="418"/>
        <end position="438"/>
    </location>
</feature>
<dbReference type="PANTHER" id="PTHR43243:SF4">
    <property type="entry name" value="CATIONIC AMINO ACID TRANSPORTER 4"/>
    <property type="match status" value="1"/>
</dbReference>
<evidence type="ECO:0000313" key="7">
    <source>
        <dbReference type="EMBL" id="MCW6537388.1"/>
    </source>
</evidence>
<gene>
    <name evidence="7" type="ORF">NEE01_21625</name>
</gene>
<feature type="transmembrane region" description="Helical" evidence="6">
    <location>
        <begin position="354"/>
        <end position="381"/>
    </location>
</feature>
<keyword evidence="2" id="KW-0813">Transport</keyword>
<feature type="transmembrane region" description="Helical" evidence="6">
    <location>
        <begin position="181"/>
        <end position="204"/>
    </location>
</feature>
<feature type="transmembrane region" description="Helical" evidence="6">
    <location>
        <begin position="310"/>
        <end position="333"/>
    </location>
</feature>
<evidence type="ECO:0000256" key="5">
    <source>
        <dbReference type="ARBA" id="ARBA00023136"/>
    </source>
</evidence>
<feature type="transmembrane region" description="Helical" evidence="6">
    <location>
        <begin position="61"/>
        <end position="80"/>
    </location>
</feature>
<evidence type="ECO:0000256" key="2">
    <source>
        <dbReference type="ARBA" id="ARBA00022448"/>
    </source>
</evidence>
<keyword evidence="5 6" id="KW-0472">Membrane</keyword>
<protein>
    <submittedName>
        <fullName evidence="7">Amino acid permease</fullName>
    </submittedName>
</protein>
<evidence type="ECO:0000313" key="8">
    <source>
        <dbReference type="Proteomes" id="UP001165565"/>
    </source>
</evidence>
<dbReference type="GO" id="GO:0015171">
    <property type="term" value="F:amino acid transmembrane transporter activity"/>
    <property type="evidence" value="ECO:0007669"/>
    <property type="project" value="TreeGrafter"/>
</dbReference>
<organism evidence="7 8">
    <name type="scientific">Sphingomonas lycopersici</name>
    <dbReference type="NCBI Taxonomy" id="2951807"/>
    <lineage>
        <taxon>Bacteria</taxon>
        <taxon>Pseudomonadati</taxon>
        <taxon>Pseudomonadota</taxon>
        <taxon>Alphaproteobacteria</taxon>
        <taxon>Sphingomonadales</taxon>
        <taxon>Sphingomonadaceae</taxon>
        <taxon>Sphingomonas</taxon>
    </lineage>
</organism>
<keyword evidence="8" id="KW-1185">Reference proteome</keyword>
<dbReference type="PANTHER" id="PTHR43243">
    <property type="entry name" value="INNER MEMBRANE TRANSPORTER YGJI-RELATED"/>
    <property type="match status" value="1"/>
</dbReference>
<evidence type="ECO:0000256" key="4">
    <source>
        <dbReference type="ARBA" id="ARBA00022989"/>
    </source>
</evidence>
<evidence type="ECO:0000256" key="3">
    <source>
        <dbReference type="ARBA" id="ARBA00022692"/>
    </source>
</evidence>
<reference evidence="7" key="1">
    <citation type="submission" date="2022-06" db="EMBL/GenBank/DDBJ databases">
        <title>Sphingomonas sp. nov. isolated from rhizosphere soil of tomato.</title>
        <authorList>
            <person name="Dong H."/>
            <person name="Gao R."/>
        </authorList>
    </citation>
    <scope>NUCLEOTIDE SEQUENCE</scope>
    <source>
        <strain evidence="7">MMSM24</strain>
    </source>
</reference>
<feature type="transmembrane region" description="Helical" evidence="6">
    <location>
        <begin position="230"/>
        <end position="251"/>
    </location>
</feature>
<proteinExistence type="predicted"/>
<feature type="transmembrane region" description="Helical" evidence="6">
    <location>
        <begin position="263"/>
        <end position="290"/>
    </location>
</feature>